<evidence type="ECO:0000313" key="3">
    <source>
        <dbReference type="Proteomes" id="UP000011689"/>
    </source>
</evidence>
<protein>
    <submittedName>
        <fullName evidence="2">Uncharacterized protein</fullName>
    </submittedName>
</protein>
<dbReference type="EMBL" id="AOJO01000027">
    <property type="protein sequence ID" value="ELZ57993.1"/>
    <property type="molecule type" value="Genomic_DNA"/>
</dbReference>
<reference evidence="2 3" key="1">
    <citation type="journal article" date="2014" name="PLoS Genet.">
        <title>Phylogenetically driven sequencing of extremely halophilic archaea reveals strategies for static and dynamic osmo-response.</title>
        <authorList>
            <person name="Becker E.A."/>
            <person name="Seitzer P.M."/>
            <person name="Tritt A."/>
            <person name="Larsen D."/>
            <person name="Krusor M."/>
            <person name="Yao A.I."/>
            <person name="Wu D."/>
            <person name="Madern D."/>
            <person name="Eisen J.A."/>
            <person name="Darling A.E."/>
            <person name="Facciotti M.T."/>
        </authorList>
    </citation>
    <scope>NUCLEOTIDE SEQUENCE [LARGE SCALE GENOMIC DNA]</scope>
    <source>
        <strain evidence="2 3">ATCC 700873</strain>
    </source>
</reference>
<dbReference type="STRING" id="1227481.C467_05749"/>
<dbReference type="AlphaFoldDB" id="M0FFB5"/>
<dbReference type="PROSITE" id="PS51318">
    <property type="entry name" value="TAT"/>
    <property type="match status" value="1"/>
</dbReference>
<dbReference type="Proteomes" id="UP000011689">
    <property type="component" value="Unassembled WGS sequence"/>
</dbReference>
<accession>M0FFB5</accession>
<dbReference type="OrthoDB" id="329023at2157"/>
<evidence type="ECO:0000256" key="1">
    <source>
        <dbReference type="SAM" id="MobiDB-lite"/>
    </source>
</evidence>
<feature type="region of interest" description="Disordered" evidence="1">
    <location>
        <begin position="51"/>
        <end position="72"/>
    </location>
</feature>
<feature type="region of interest" description="Disordered" evidence="1">
    <location>
        <begin position="1"/>
        <end position="23"/>
    </location>
</feature>
<keyword evidence="3" id="KW-1185">Reference proteome</keyword>
<dbReference type="InterPro" id="IPR006311">
    <property type="entry name" value="TAT_signal"/>
</dbReference>
<dbReference type="RefSeq" id="WP_008582761.1">
    <property type="nucleotide sequence ID" value="NZ_AOJO01000027.1"/>
</dbReference>
<evidence type="ECO:0000313" key="2">
    <source>
        <dbReference type="EMBL" id="ELZ57993.1"/>
    </source>
</evidence>
<comment type="caution">
    <text evidence="2">The sequence shown here is derived from an EMBL/GenBank/DDBJ whole genome shotgun (WGS) entry which is preliminary data.</text>
</comment>
<organism evidence="2 3">
    <name type="scientific">Halorubrum hochstenium ATCC 700873</name>
    <dbReference type="NCBI Taxonomy" id="1227481"/>
    <lineage>
        <taxon>Archaea</taxon>
        <taxon>Methanobacteriati</taxon>
        <taxon>Methanobacteriota</taxon>
        <taxon>Stenosarchaea group</taxon>
        <taxon>Halobacteria</taxon>
        <taxon>Halobacteriales</taxon>
        <taxon>Haloferacaceae</taxon>
        <taxon>Halorubrum</taxon>
    </lineage>
</organism>
<proteinExistence type="predicted"/>
<feature type="compositionally biased region" description="Basic and acidic residues" evidence="1">
    <location>
        <begin position="58"/>
        <end position="72"/>
    </location>
</feature>
<dbReference type="GeneID" id="72713017"/>
<name>M0FFB5_9EURY</name>
<gene>
    <name evidence="2" type="ORF">C467_05749</name>
</gene>
<dbReference type="PATRIC" id="fig|1227481.4.peg.1139"/>
<sequence length="163" mass="17152">MSDRTPSAGSRPLPAERRHRPTRRAVLAGSALAAGGLSGCLGGAFRDDPPTATVSVRSTERVDDAEHDGSVEVGDETARIEGRFAAPVDCVSLDAAVFTSSPEEGIAIVEIAATETRNGCKGPAAVEYEGEVAFGFPVRDLSLRHRFHGGEDRVTVASYERDA</sequence>